<sequence>MTGGWNPWMVIPNSFAISGSTCSKLFSMDVSSSADLNDSSLEDVGELTEILLGVDFLDDDFDFGLEILELDERDFTDFCLDGVIIVELESSLVVSSCLRNFSYNSVSSSSPSSSFFLTWDFLTLDGVSLCFSFFAELIVRFLTRLSFSSSGCFLFLAEEEAEAEGDGDWNTFSLLNEVSFFCSGLRVFSSLTKRDSSSSSSFCASTDLVVLDFVFLAFPDVFLTCNTESSKSNKLFNSEFPLLLFLVARTEPVSSSVSPISGLLVLLDVLLLVEVFNFEAGFLALVLATSRVGSFLSSDSTSGVLFFDLVFFLFVVDDTLGSSEAFTNPSSLEFLTFSLYFLSNFFAFGAISELNTSINDDLVAEEEYLTSCSFKIFLN</sequence>
<dbReference type="GeneID" id="8299716"/>
<accession>C5MH38</accession>
<evidence type="ECO:0000313" key="1">
    <source>
        <dbReference type="EMBL" id="EER30941.1"/>
    </source>
</evidence>
<organism evidence="1 2">
    <name type="scientific">Candida tropicalis (strain ATCC MYA-3404 / T1)</name>
    <name type="common">Yeast</name>
    <dbReference type="NCBI Taxonomy" id="294747"/>
    <lineage>
        <taxon>Eukaryota</taxon>
        <taxon>Fungi</taxon>
        <taxon>Dikarya</taxon>
        <taxon>Ascomycota</taxon>
        <taxon>Saccharomycotina</taxon>
        <taxon>Pichiomycetes</taxon>
        <taxon>Debaryomycetaceae</taxon>
        <taxon>Candida/Lodderomyces clade</taxon>
        <taxon>Candida</taxon>
    </lineage>
</organism>
<proteinExistence type="predicted"/>
<dbReference type="VEuPathDB" id="FungiDB:CTRG_05392"/>
<dbReference type="AlphaFoldDB" id="C5MH38"/>
<dbReference type="RefSeq" id="XP_002551095.1">
    <property type="nucleotide sequence ID" value="XM_002551049.1"/>
</dbReference>
<dbReference type="EMBL" id="GG692402">
    <property type="protein sequence ID" value="EER30941.1"/>
    <property type="molecule type" value="Genomic_DNA"/>
</dbReference>
<dbReference type="KEGG" id="ctp:CTRG_05392"/>
<dbReference type="Proteomes" id="UP000002037">
    <property type="component" value="Unassembled WGS sequence"/>
</dbReference>
<reference evidence="1 2" key="1">
    <citation type="journal article" date="2009" name="Nature">
        <title>Evolution of pathogenicity and sexual reproduction in eight Candida genomes.</title>
        <authorList>
            <person name="Butler G."/>
            <person name="Rasmussen M.D."/>
            <person name="Lin M.F."/>
            <person name="Santos M.A."/>
            <person name="Sakthikumar S."/>
            <person name="Munro C.A."/>
            <person name="Rheinbay E."/>
            <person name="Grabherr M."/>
            <person name="Forche A."/>
            <person name="Reedy J.L."/>
            <person name="Agrafioti I."/>
            <person name="Arnaud M.B."/>
            <person name="Bates S."/>
            <person name="Brown A.J."/>
            <person name="Brunke S."/>
            <person name="Costanzo M.C."/>
            <person name="Fitzpatrick D.A."/>
            <person name="de Groot P.W."/>
            <person name="Harris D."/>
            <person name="Hoyer L.L."/>
            <person name="Hube B."/>
            <person name="Klis F.M."/>
            <person name="Kodira C."/>
            <person name="Lennard N."/>
            <person name="Logue M.E."/>
            <person name="Martin R."/>
            <person name="Neiman A.M."/>
            <person name="Nikolaou E."/>
            <person name="Quail M.A."/>
            <person name="Quinn J."/>
            <person name="Santos M.C."/>
            <person name="Schmitzberger F.F."/>
            <person name="Sherlock G."/>
            <person name="Shah P."/>
            <person name="Silverstein K.A."/>
            <person name="Skrzypek M.S."/>
            <person name="Soll D."/>
            <person name="Staggs R."/>
            <person name="Stansfield I."/>
            <person name="Stumpf M.P."/>
            <person name="Sudbery P.E."/>
            <person name="Srikantha T."/>
            <person name="Zeng Q."/>
            <person name="Berman J."/>
            <person name="Berriman M."/>
            <person name="Heitman J."/>
            <person name="Gow N.A."/>
            <person name="Lorenz M.C."/>
            <person name="Birren B.W."/>
            <person name="Kellis M."/>
            <person name="Cuomo C.A."/>
        </authorList>
    </citation>
    <scope>NUCLEOTIDE SEQUENCE [LARGE SCALE GENOMIC DNA]</scope>
    <source>
        <strain evidence="2">ATCC MYA-3404 / T1</strain>
    </source>
</reference>
<evidence type="ECO:0000313" key="2">
    <source>
        <dbReference type="Proteomes" id="UP000002037"/>
    </source>
</evidence>
<dbReference type="HOGENOM" id="CLU_729578_0_0_1"/>
<name>C5MH38_CANTT</name>
<gene>
    <name evidence="1" type="ORF">CTRG_05392</name>
</gene>
<protein>
    <submittedName>
        <fullName evidence="1">Uncharacterized protein</fullName>
    </submittedName>
</protein>
<keyword evidence="2" id="KW-1185">Reference proteome</keyword>